<evidence type="ECO:0000313" key="7">
    <source>
        <dbReference type="Proteomes" id="UP000034047"/>
    </source>
</evidence>
<evidence type="ECO:0000313" key="1">
    <source>
        <dbReference type="EMBL" id="KKG13198.1"/>
    </source>
</evidence>
<accession>A0A0F8MJ73</accession>
<evidence type="ECO:0000313" key="10">
    <source>
        <dbReference type="Proteomes" id="UP000034944"/>
    </source>
</evidence>
<dbReference type="Proteomes" id="UP000034820">
    <property type="component" value="Unassembled WGS sequence"/>
</dbReference>
<evidence type="ECO:0000313" key="3">
    <source>
        <dbReference type="EMBL" id="KKG86854.1"/>
    </source>
</evidence>
<dbReference type="Proteomes" id="UP000034074">
    <property type="component" value="Unassembled WGS sequence"/>
</dbReference>
<dbReference type="EMBL" id="JJPN01000010">
    <property type="protein sequence ID" value="KKG75379.1"/>
    <property type="molecule type" value="Genomic_DNA"/>
</dbReference>
<comment type="caution">
    <text evidence="4">The sequence shown here is derived from an EMBL/GenBank/DDBJ whole genome shotgun (WGS) entry which is preliminary data.</text>
</comment>
<dbReference type="EMBL" id="JJPY01000110">
    <property type="protein sequence ID" value="KKH05626.1"/>
    <property type="molecule type" value="Genomic_DNA"/>
</dbReference>
<dbReference type="Proteomes" id="UP000033889">
    <property type="component" value="Unassembled WGS sequence"/>
</dbReference>
<proteinExistence type="predicted"/>
<evidence type="ECO:0000313" key="4">
    <source>
        <dbReference type="EMBL" id="KKH05626.1"/>
    </source>
</evidence>
<evidence type="ECO:0000313" key="8">
    <source>
        <dbReference type="Proteomes" id="UP000034074"/>
    </source>
</evidence>
<dbReference type="AlphaFoldDB" id="A0A0F8MJ73"/>
<dbReference type="EMBL" id="JJOU01000127">
    <property type="protein sequence ID" value="KKG13198.1"/>
    <property type="molecule type" value="Genomic_DNA"/>
</dbReference>
<name>A0A0F8MJ73_METMZ</name>
<evidence type="ECO:0000313" key="6">
    <source>
        <dbReference type="Proteomes" id="UP000033889"/>
    </source>
</evidence>
<dbReference type="EMBL" id="JJPZ01000026">
    <property type="protein sequence ID" value="KKH13754.1"/>
    <property type="molecule type" value="Genomic_DNA"/>
</dbReference>
<gene>
    <name evidence="1" type="ORF">DU34_05410</name>
    <name evidence="2" type="ORF">DU46_02565</name>
    <name evidence="4" type="ORF">DU51_01250</name>
    <name evidence="3" type="ORF">DU61_19360</name>
    <name evidence="5" type="ORF">DU62_01510</name>
</gene>
<dbReference type="Proteomes" id="UP000034047">
    <property type="component" value="Unassembled WGS sequence"/>
</dbReference>
<evidence type="ECO:0000313" key="5">
    <source>
        <dbReference type="EMBL" id="KKH13754.1"/>
    </source>
</evidence>
<reference evidence="6 7" key="1">
    <citation type="journal article" date="2015" name="ISME J.">
        <title>Genomic and phenotypic differentiation among Methanosarcina mazei populations from Columbia River sediment.</title>
        <authorList>
            <person name="Youngblut N.D."/>
            <person name="Wirth J.S."/>
            <person name="Henriksen J.R."/>
            <person name="Smith M."/>
            <person name="Simon H."/>
            <person name="Metcalf W.W."/>
            <person name="Whitaker R.J."/>
        </authorList>
    </citation>
    <scope>NUCLEOTIDE SEQUENCE [LARGE SCALE GENOMIC DNA]</scope>
    <source>
        <strain evidence="1 7">2.F.T.2.6</strain>
        <strain evidence="2 8">3.H.A.1A.2</strain>
        <strain evidence="3 6">3.H.A.2.5</strain>
        <strain evidence="4 9">3.H.T.1A.1</strain>
        <strain evidence="5 10">3.H.T.1A.2</strain>
    </source>
</reference>
<evidence type="ECO:0000313" key="9">
    <source>
        <dbReference type="Proteomes" id="UP000034820"/>
    </source>
</evidence>
<protein>
    <submittedName>
        <fullName evidence="4">Uncharacterized protein</fullName>
    </submittedName>
</protein>
<organism evidence="4 9">
    <name type="scientific">Methanosarcina mazei</name>
    <name type="common">Methanosarcina frisia</name>
    <dbReference type="NCBI Taxonomy" id="2209"/>
    <lineage>
        <taxon>Archaea</taxon>
        <taxon>Methanobacteriati</taxon>
        <taxon>Methanobacteriota</taxon>
        <taxon>Stenosarchaea group</taxon>
        <taxon>Methanomicrobia</taxon>
        <taxon>Methanosarcinales</taxon>
        <taxon>Methanosarcinaceae</taxon>
        <taxon>Methanosarcina</taxon>
    </lineage>
</organism>
<evidence type="ECO:0000313" key="2">
    <source>
        <dbReference type="EMBL" id="KKG75379.1"/>
    </source>
</evidence>
<dbReference type="EMBL" id="JJPQ01000002">
    <property type="protein sequence ID" value="KKG86854.1"/>
    <property type="molecule type" value="Genomic_DNA"/>
</dbReference>
<sequence>MRVKIKAILNNLKTLTILLPPKLRIQKEGLFFIDLLYFPVLTFRYARKYQKGTNTPQAHKHVYRLLFSEYKQSARFHRTPGMLV</sequence>
<dbReference type="Proteomes" id="UP000034944">
    <property type="component" value="Unassembled WGS sequence"/>
</dbReference>